<comment type="caution">
    <text evidence="1">The sequence shown here is derived from an EMBL/GenBank/DDBJ whole genome shotgun (WGS) entry which is preliminary data.</text>
</comment>
<dbReference type="Gene3D" id="1.25.40.10">
    <property type="entry name" value="Tetratricopeptide repeat domain"/>
    <property type="match status" value="1"/>
</dbReference>
<name>A0ABS1PS46_9ACTN</name>
<dbReference type="EMBL" id="JAERRG010000009">
    <property type="protein sequence ID" value="MBL1115253.1"/>
    <property type="molecule type" value="Genomic_DNA"/>
</dbReference>
<gene>
    <name evidence="1" type="ORF">JK364_23050</name>
</gene>
<organism evidence="1 2">
    <name type="scientific">Streptomyces endocoffeicus</name>
    <dbReference type="NCBI Taxonomy" id="2898945"/>
    <lineage>
        <taxon>Bacteria</taxon>
        <taxon>Bacillati</taxon>
        <taxon>Actinomycetota</taxon>
        <taxon>Actinomycetes</taxon>
        <taxon>Kitasatosporales</taxon>
        <taxon>Streptomycetaceae</taxon>
        <taxon>Streptomyces</taxon>
    </lineage>
</organism>
<dbReference type="InterPro" id="IPR011990">
    <property type="entry name" value="TPR-like_helical_dom_sf"/>
</dbReference>
<proteinExistence type="predicted"/>
<reference evidence="1 2" key="1">
    <citation type="submission" date="2021-01" db="EMBL/GenBank/DDBJ databases">
        <title>WGS of actinomycetes isolated from Thailand.</title>
        <authorList>
            <person name="Thawai C."/>
        </authorList>
    </citation>
    <scope>NUCLEOTIDE SEQUENCE [LARGE SCALE GENOMIC DNA]</scope>
    <source>
        <strain evidence="1 2">CA3R110</strain>
    </source>
</reference>
<evidence type="ECO:0000313" key="2">
    <source>
        <dbReference type="Proteomes" id="UP000621510"/>
    </source>
</evidence>
<sequence>MPSEPVPDRPRQSGESAFCYWFRICGFNNKGLAAAVRERALLVGLPHVRTDGSRVRGWLGGEQPREPVPQLLADVFSARCGRHLTRADLGFAGSGLDDLTRYRGPAELLGDLARTTSAGLVHESPPADPPVPDSEQYRFEISHDPERLLTGLHSWAYVQPHGLPGTATDAPGRRLGAGDAARIADYTHMFRTMDNRHGGGSTLHSATGQLAWATRTIRDGSYTEAAGRALFRELADLAGCVGWMSHDVAQWPAAIRSLTLAVHAARESGDDNLTAHLLQCLARIWGYLGRPDTAADCIALALYGTRNSAHPVLRAGLYSLAARFAAMRNESREALRNVRHAQEIFSEETSDELPAYVVYLNNAELSSTVGEVLLFLARTSNHPQHATTALELLSVASAERDPDRARSRAFDAVGAARALLVVGDIDAACDAGRRALAVGSAVDSARVRRRFLDLAREAAPHESVPAVRDLREQLLATIAEGPR</sequence>
<evidence type="ECO:0000313" key="1">
    <source>
        <dbReference type="EMBL" id="MBL1115253.1"/>
    </source>
</evidence>
<keyword evidence="2" id="KW-1185">Reference proteome</keyword>
<dbReference type="SUPFAM" id="SSF48452">
    <property type="entry name" value="TPR-like"/>
    <property type="match status" value="1"/>
</dbReference>
<protein>
    <submittedName>
        <fullName evidence="1">Transcriptional regulator</fullName>
    </submittedName>
</protein>
<dbReference type="RefSeq" id="WP_201853054.1">
    <property type="nucleotide sequence ID" value="NZ_JAERRG010000009.1"/>
</dbReference>
<accession>A0ABS1PS46</accession>
<dbReference type="Proteomes" id="UP000621510">
    <property type="component" value="Unassembled WGS sequence"/>
</dbReference>